<evidence type="ECO:0000256" key="1">
    <source>
        <dbReference type="ARBA" id="ARBA00022679"/>
    </source>
</evidence>
<dbReference type="VEuPathDB" id="VectorBase:CSON002342"/>
<feature type="transmembrane region" description="Helical" evidence="2">
    <location>
        <begin position="51"/>
        <end position="83"/>
    </location>
</feature>
<keyword evidence="1" id="KW-0808">Transferase</keyword>
<dbReference type="EMBL" id="UFQT01001396">
    <property type="protein sequence ID" value="SSX30351.1"/>
    <property type="molecule type" value="Genomic_DNA"/>
</dbReference>
<keyword evidence="2" id="KW-0472">Membrane</keyword>
<evidence type="ECO:0000313" key="3">
    <source>
        <dbReference type="EMBL" id="SSX30351.1"/>
    </source>
</evidence>
<name>A0A336MLC1_CULSO</name>
<dbReference type="InterPro" id="IPR050769">
    <property type="entry name" value="NAT_camello-type"/>
</dbReference>
<dbReference type="OMA" id="TYFSFYA"/>
<dbReference type="AlphaFoldDB" id="A0A336MLC1"/>
<gene>
    <name evidence="3" type="primary">CSON002342</name>
</gene>
<keyword evidence="2" id="KW-0812">Transmembrane</keyword>
<dbReference type="Gene3D" id="3.40.630.30">
    <property type="match status" value="1"/>
</dbReference>
<dbReference type="SUPFAM" id="SSF55729">
    <property type="entry name" value="Acyl-CoA N-acyltransferases (Nat)"/>
    <property type="match status" value="1"/>
</dbReference>
<dbReference type="GO" id="GO:0008080">
    <property type="term" value="F:N-acetyltransferase activity"/>
    <property type="evidence" value="ECO:0007669"/>
    <property type="project" value="InterPro"/>
</dbReference>
<dbReference type="PANTHER" id="PTHR13947">
    <property type="entry name" value="GNAT FAMILY N-ACETYLTRANSFERASE"/>
    <property type="match status" value="1"/>
</dbReference>
<proteinExistence type="predicted"/>
<sequence length="248" mass="28757">MKPFILIREYRKTDDIFTQELIKQYIMSYAWSSFIQVLFREITLQLVVLMWAILFIFVGIPLHLCFLSIPVVIFLIIFCVYAVHFNKGIEMANANPKCCFVAEAYEEPLLLLNNNDEKIEYDIVDALNGFDVNTMKKKIVGTISIRSHESLHNSGWLYRFAIDHKYPYSDIVEGLTKKAIQHSASQGWGRLETVTTECQDEVRESYSKLGFTIRQVYHRQIVGSSLRVMKTQLGLDVVKYMAANIKHQ</sequence>
<protein>
    <submittedName>
        <fullName evidence="3">CSON002342 protein</fullName>
    </submittedName>
</protein>
<evidence type="ECO:0000256" key="2">
    <source>
        <dbReference type="SAM" id="Phobius"/>
    </source>
</evidence>
<dbReference type="InterPro" id="IPR016181">
    <property type="entry name" value="Acyl_CoA_acyltransferase"/>
</dbReference>
<organism evidence="3">
    <name type="scientific">Culicoides sonorensis</name>
    <name type="common">Biting midge</name>
    <dbReference type="NCBI Taxonomy" id="179676"/>
    <lineage>
        <taxon>Eukaryota</taxon>
        <taxon>Metazoa</taxon>
        <taxon>Ecdysozoa</taxon>
        <taxon>Arthropoda</taxon>
        <taxon>Hexapoda</taxon>
        <taxon>Insecta</taxon>
        <taxon>Pterygota</taxon>
        <taxon>Neoptera</taxon>
        <taxon>Endopterygota</taxon>
        <taxon>Diptera</taxon>
        <taxon>Nematocera</taxon>
        <taxon>Chironomoidea</taxon>
        <taxon>Ceratopogonidae</taxon>
        <taxon>Ceratopogoninae</taxon>
        <taxon>Culicoides</taxon>
        <taxon>Monoculicoides</taxon>
    </lineage>
</organism>
<accession>A0A336MLC1</accession>
<keyword evidence="2" id="KW-1133">Transmembrane helix</keyword>
<dbReference type="PANTHER" id="PTHR13947:SF37">
    <property type="entry name" value="LD18367P"/>
    <property type="match status" value="1"/>
</dbReference>
<reference evidence="3" key="1">
    <citation type="submission" date="2018-07" db="EMBL/GenBank/DDBJ databases">
        <authorList>
            <person name="Quirk P.G."/>
            <person name="Krulwich T.A."/>
        </authorList>
    </citation>
    <scope>NUCLEOTIDE SEQUENCE</scope>
</reference>